<dbReference type="CDD" id="cd02503">
    <property type="entry name" value="MobA"/>
    <property type="match status" value="1"/>
</dbReference>
<evidence type="ECO:0000256" key="7">
    <source>
        <dbReference type="ARBA" id="ARBA00023150"/>
    </source>
</evidence>
<keyword evidence="5" id="KW-0460">Magnesium</keyword>
<dbReference type="InterPro" id="IPR025877">
    <property type="entry name" value="MobA-like_NTP_Trfase"/>
</dbReference>
<dbReference type="GO" id="GO:0006777">
    <property type="term" value="P:Mo-molybdopterin cofactor biosynthetic process"/>
    <property type="evidence" value="ECO:0007669"/>
    <property type="project" value="UniProtKB-KW"/>
</dbReference>
<organism evidence="9 10">
    <name type="scientific">Pedosphaera parvula (strain Ellin514)</name>
    <dbReference type="NCBI Taxonomy" id="320771"/>
    <lineage>
        <taxon>Bacteria</taxon>
        <taxon>Pseudomonadati</taxon>
        <taxon>Verrucomicrobiota</taxon>
        <taxon>Pedosphaerae</taxon>
        <taxon>Pedosphaerales</taxon>
        <taxon>Pedosphaeraceae</taxon>
        <taxon>Pedosphaera</taxon>
    </lineage>
</organism>
<evidence type="ECO:0000256" key="1">
    <source>
        <dbReference type="ARBA" id="ARBA00022490"/>
    </source>
</evidence>
<evidence type="ECO:0000259" key="8">
    <source>
        <dbReference type="Pfam" id="PF12804"/>
    </source>
</evidence>
<keyword evidence="6" id="KW-0342">GTP-binding</keyword>
<comment type="caution">
    <text evidence="9">The sequence shown here is derived from an EMBL/GenBank/DDBJ whole genome shotgun (WGS) entry which is preliminary data.</text>
</comment>
<dbReference type="GO" id="GO:0016779">
    <property type="term" value="F:nucleotidyltransferase activity"/>
    <property type="evidence" value="ECO:0007669"/>
    <property type="project" value="UniProtKB-ARBA"/>
</dbReference>
<dbReference type="InterPro" id="IPR029044">
    <property type="entry name" value="Nucleotide-diphossugar_trans"/>
</dbReference>
<keyword evidence="10" id="KW-1185">Reference proteome</keyword>
<dbReference type="SUPFAM" id="SSF53448">
    <property type="entry name" value="Nucleotide-diphospho-sugar transferases"/>
    <property type="match status" value="1"/>
</dbReference>
<dbReference type="STRING" id="320771.Cflav_PD0479"/>
<evidence type="ECO:0000256" key="3">
    <source>
        <dbReference type="ARBA" id="ARBA00022723"/>
    </source>
</evidence>
<reference evidence="9 10" key="1">
    <citation type="journal article" date="2011" name="J. Bacteriol.">
        <title>Genome sequence of 'Pedosphaera parvula' Ellin514, an aerobic Verrucomicrobial isolate from pasture soil.</title>
        <authorList>
            <person name="Kant R."/>
            <person name="van Passel M.W."/>
            <person name="Sangwan P."/>
            <person name="Palva A."/>
            <person name="Lucas S."/>
            <person name="Copeland A."/>
            <person name="Lapidus A."/>
            <person name="Glavina Del Rio T."/>
            <person name="Dalin E."/>
            <person name="Tice H."/>
            <person name="Bruce D."/>
            <person name="Goodwin L."/>
            <person name="Pitluck S."/>
            <person name="Chertkov O."/>
            <person name="Larimer F.W."/>
            <person name="Land M.L."/>
            <person name="Hauser L."/>
            <person name="Brettin T.S."/>
            <person name="Detter J.C."/>
            <person name="Han S."/>
            <person name="de Vos W.M."/>
            <person name="Janssen P.H."/>
            <person name="Smidt H."/>
        </authorList>
    </citation>
    <scope>NUCLEOTIDE SEQUENCE [LARGE SCALE GENOMIC DNA]</scope>
    <source>
        <strain evidence="9 10">Ellin514</strain>
    </source>
</reference>
<dbReference type="GO" id="GO:0005525">
    <property type="term" value="F:GTP binding"/>
    <property type="evidence" value="ECO:0007669"/>
    <property type="project" value="UniProtKB-KW"/>
</dbReference>
<protein>
    <submittedName>
        <fullName evidence="9">Molybdopterin-guanine dinucleotide biosynthesis protein A-like protein</fullName>
    </submittedName>
</protein>
<dbReference type="EMBL" id="ABOX02000062">
    <property type="protein sequence ID" value="EEF57611.1"/>
    <property type="molecule type" value="Genomic_DNA"/>
</dbReference>
<dbReference type="AlphaFoldDB" id="B9XRC4"/>
<dbReference type="PANTHER" id="PTHR19136:SF81">
    <property type="entry name" value="MOLYBDENUM COFACTOR GUANYLYLTRANSFERASE"/>
    <property type="match status" value="1"/>
</dbReference>
<proteinExistence type="predicted"/>
<dbReference type="InterPro" id="IPR013482">
    <property type="entry name" value="Molybde_CF_guanTrfase"/>
</dbReference>
<sequence length="175" mass="19567">MGRDKSRLKLGRLTMLEHIRAVGKQSGMPVRIIRRDIVPRCGPLGGIYTGLQSSKADILLFVACDMPFLSSEILMKLCRMLKSSQKALFVDHGGFAGFPLLLRREVCLPLVARQIEAQQLSLQELAKALDARSIRPPRTWKNQLRNINTPEDYQTALELITQARANVITNSQAGE</sequence>
<name>B9XRC4_PEDPL</name>
<dbReference type="Pfam" id="PF12804">
    <property type="entry name" value="NTP_transf_3"/>
    <property type="match status" value="1"/>
</dbReference>
<accession>B9XRC4</accession>
<gene>
    <name evidence="9" type="ORF">Cflav_PD0479</name>
</gene>
<dbReference type="GO" id="GO:0046872">
    <property type="term" value="F:metal ion binding"/>
    <property type="evidence" value="ECO:0007669"/>
    <property type="project" value="UniProtKB-KW"/>
</dbReference>
<evidence type="ECO:0000256" key="4">
    <source>
        <dbReference type="ARBA" id="ARBA00022741"/>
    </source>
</evidence>
<evidence type="ECO:0000313" key="10">
    <source>
        <dbReference type="Proteomes" id="UP000003688"/>
    </source>
</evidence>
<feature type="domain" description="MobA-like NTP transferase" evidence="8">
    <location>
        <begin position="28"/>
        <end position="119"/>
    </location>
</feature>
<evidence type="ECO:0000256" key="5">
    <source>
        <dbReference type="ARBA" id="ARBA00022842"/>
    </source>
</evidence>
<evidence type="ECO:0000256" key="6">
    <source>
        <dbReference type="ARBA" id="ARBA00023134"/>
    </source>
</evidence>
<keyword evidence="7" id="KW-0501">Molybdenum cofactor biosynthesis</keyword>
<dbReference type="Gene3D" id="3.90.550.10">
    <property type="entry name" value="Spore Coat Polysaccharide Biosynthesis Protein SpsA, Chain A"/>
    <property type="match status" value="1"/>
</dbReference>
<evidence type="ECO:0000313" key="9">
    <source>
        <dbReference type="EMBL" id="EEF57611.1"/>
    </source>
</evidence>
<keyword evidence="3" id="KW-0479">Metal-binding</keyword>
<keyword evidence="4" id="KW-0547">Nucleotide-binding</keyword>
<dbReference type="Proteomes" id="UP000003688">
    <property type="component" value="Unassembled WGS sequence"/>
</dbReference>
<keyword evidence="1" id="KW-0963">Cytoplasm</keyword>
<evidence type="ECO:0000256" key="2">
    <source>
        <dbReference type="ARBA" id="ARBA00022679"/>
    </source>
</evidence>
<keyword evidence="2" id="KW-0808">Transferase</keyword>
<dbReference type="PANTHER" id="PTHR19136">
    <property type="entry name" value="MOLYBDENUM COFACTOR GUANYLYLTRANSFERASE"/>
    <property type="match status" value="1"/>
</dbReference>